<dbReference type="GO" id="GO:0016740">
    <property type="term" value="F:transferase activity"/>
    <property type="evidence" value="ECO:0007669"/>
    <property type="project" value="UniProtKB-KW"/>
</dbReference>
<dbReference type="SUPFAM" id="SSF53448">
    <property type="entry name" value="Nucleotide-diphospho-sugar transferases"/>
    <property type="match status" value="1"/>
</dbReference>
<comment type="caution">
    <text evidence="1">The sequence shown here is derived from an EMBL/GenBank/DDBJ whole genome shotgun (WGS) entry which is preliminary data.</text>
</comment>
<dbReference type="Gene3D" id="3.90.550.10">
    <property type="entry name" value="Spore Coat Polysaccharide Biosynthesis Protein SpsA, Chain A"/>
    <property type="match status" value="1"/>
</dbReference>
<dbReference type="EMBL" id="BDGE01000001">
    <property type="protein sequence ID" value="GBE90411.1"/>
    <property type="molecule type" value="Genomic_DNA"/>
</dbReference>
<name>A0A2H6LB00_9NOSO</name>
<keyword evidence="1" id="KW-0808">Transferase</keyword>
<dbReference type="Proteomes" id="UP000236527">
    <property type="component" value="Unassembled WGS sequence"/>
</dbReference>
<organism evidence="1 2">
    <name type="scientific">Nostoc cycadae WK-1</name>
    <dbReference type="NCBI Taxonomy" id="1861711"/>
    <lineage>
        <taxon>Bacteria</taxon>
        <taxon>Bacillati</taxon>
        <taxon>Cyanobacteriota</taxon>
        <taxon>Cyanophyceae</taxon>
        <taxon>Nostocales</taxon>
        <taxon>Nostocaceae</taxon>
        <taxon>Nostoc</taxon>
    </lineage>
</organism>
<protein>
    <submittedName>
        <fullName evidence="1">Glycosyl transferase</fullName>
    </submittedName>
</protein>
<gene>
    <name evidence="1" type="ORF">NCWK1_0127</name>
</gene>
<evidence type="ECO:0000313" key="2">
    <source>
        <dbReference type="Proteomes" id="UP000236527"/>
    </source>
</evidence>
<evidence type="ECO:0000313" key="1">
    <source>
        <dbReference type="EMBL" id="GBE90411.1"/>
    </source>
</evidence>
<keyword evidence="2" id="KW-1185">Reference proteome</keyword>
<dbReference type="RefSeq" id="WP_103123362.1">
    <property type="nucleotide sequence ID" value="NZ_DF978421.1"/>
</dbReference>
<sequence>MIFNFHIIYRQYIRQLAKQWGLGAIAYKLYYAPKSFLEKISRQGSINIAIDYLSRLQMEAAADKLPTVAVQTSALSLDIYFLSGRKFWYQTCFCAYSMQQHTNLILRPIIYDDSSLDQQYQKKIKRIFPHAEIILLSEVEERLEQYLPQSKFPYLRERRLNYPNLKKLTDIHIGSQGWKLVLDSDMLFFHPPDLLIEWLKSPQQPCHMVDVETSYGYSQSLMSSLAQAEIPERLNVGICGLKSENIDWEKLEYWCKTMIEQQGTHYYQEQALIAMLMSSQPCTVAPATDYVVLPNQAEVIQPKVVLHHYVSESKSWYFRYGWKHIISSM</sequence>
<dbReference type="AlphaFoldDB" id="A0A2H6LB00"/>
<accession>A0A2H6LB00</accession>
<dbReference type="InterPro" id="IPR029044">
    <property type="entry name" value="Nucleotide-diphossugar_trans"/>
</dbReference>
<reference evidence="2" key="1">
    <citation type="journal article" date="2018" name="Genome Announc.">
        <title>Draft Genome Sequence of the Nitrogen-Fixing and Hormogonia-Inducing Cyanobacterium Nostoc cycadae Strain WK-1, Isolated from the Coralloid Roots of Cycas revoluta.</title>
        <authorList>
            <person name="Kanesaki Y."/>
            <person name="Hirose M."/>
            <person name="Hirose Y."/>
            <person name="Fujisawa T."/>
            <person name="Nakamura Y."/>
            <person name="Watanabe S."/>
            <person name="Matsunaga S."/>
            <person name="Uchida H."/>
            <person name="Murakami A."/>
        </authorList>
    </citation>
    <scope>NUCLEOTIDE SEQUENCE [LARGE SCALE GENOMIC DNA]</scope>
    <source>
        <strain evidence="2">WK-1</strain>
    </source>
</reference>
<proteinExistence type="predicted"/>